<reference evidence="2" key="1">
    <citation type="journal article" date="2021" name="Proc. Natl. Acad. Sci. U.S.A.">
        <title>A Catalog of Tens of Thousands of Viruses from Human Metagenomes Reveals Hidden Associations with Chronic Diseases.</title>
        <authorList>
            <person name="Tisza M.J."/>
            <person name="Buck C.B."/>
        </authorList>
    </citation>
    <scope>NUCLEOTIDE SEQUENCE</scope>
    <source>
        <strain evidence="2">CtUS21</strain>
    </source>
</reference>
<feature type="coiled-coil region" evidence="1">
    <location>
        <begin position="30"/>
        <end position="57"/>
    </location>
</feature>
<protein>
    <submittedName>
        <fullName evidence="2">Uncharacterized protein</fullName>
    </submittedName>
</protein>
<accession>A0A8S5MQS2</accession>
<evidence type="ECO:0000313" key="2">
    <source>
        <dbReference type="EMBL" id="DAD84439.1"/>
    </source>
</evidence>
<dbReference type="EMBL" id="BK014959">
    <property type="protein sequence ID" value="DAD84439.1"/>
    <property type="molecule type" value="Genomic_DNA"/>
</dbReference>
<organism evidence="2">
    <name type="scientific">Podoviridae sp. ctUS21</name>
    <dbReference type="NCBI Taxonomy" id="2826557"/>
    <lineage>
        <taxon>Viruses</taxon>
        <taxon>Duplodnaviria</taxon>
        <taxon>Heunggongvirae</taxon>
        <taxon>Uroviricota</taxon>
        <taxon>Caudoviricetes</taxon>
    </lineage>
</organism>
<sequence>MNFLNKLNPFYWKKVADKCNELTTDLVNKNTRLTASNVELKEECRALRQKVEAFNIDLANRLNVEDSELAKRIATGEVSAVEAKLLLDLRLLRDETDNANEYARYAQETLTAEQQKVAELQDTVDRLRKQNDKYFEIFAGVGKDEGILLTASHRGKTIVLDSPDVAEK</sequence>
<keyword evidence="1" id="KW-0175">Coiled coil</keyword>
<evidence type="ECO:0000256" key="1">
    <source>
        <dbReference type="SAM" id="Coils"/>
    </source>
</evidence>
<feature type="coiled-coil region" evidence="1">
    <location>
        <begin position="110"/>
        <end position="137"/>
    </location>
</feature>
<proteinExistence type="predicted"/>
<name>A0A8S5MQS2_9CAUD</name>